<keyword evidence="2" id="KW-0560">Oxidoreductase</keyword>
<name>A0A219B3Q3_9SPHN</name>
<keyword evidence="1" id="KW-0732">Signal</keyword>
<gene>
    <name evidence="6" type="ORF">B5C34_04390</name>
</gene>
<dbReference type="Pfam" id="PF01323">
    <property type="entry name" value="DSBA"/>
    <property type="match status" value="1"/>
</dbReference>
<proteinExistence type="predicted"/>
<evidence type="ECO:0000313" key="7">
    <source>
        <dbReference type="Proteomes" id="UP000198462"/>
    </source>
</evidence>
<evidence type="ECO:0000256" key="3">
    <source>
        <dbReference type="ARBA" id="ARBA00023157"/>
    </source>
</evidence>
<dbReference type="RefSeq" id="WP_088711556.1">
    <property type="nucleotide sequence ID" value="NZ_NFZT01000001.1"/>
</dbReference>
<dbReference type="AlphaFoldDB" id="A0A219B3Q3"/>
<protein>
    <recommendedName>
        <fullName evidence="5">Thioredoxin domain-containing protein</fullName>
    </recommendedName>
</protein>
<dbReference type="InterPro" id="IPR001853">
    <property type="entry name" value="DSBA-like_thioredoxin_dom"/>
</dbReference>
<keyword evidence="4" id="KW-0676">Redox-active center</keyword>
<organism evidence="6 7">
    <name type="scientific">Pacificimonas flava</name>
    <dbReference type="NCBI Taxonomy" id="1234595"/>
    <lineage>
        <taxon>Bacteria</taxon>
        <taxon>Pseudomonadati</taxon>
        <taxon>Pseudomonadota</taxon>
        <taxon>Alphaproteobacteria</taxon>
        <taxon>Sphingomonadales</taxon>
        <taxon>Sphingosinicellaceae</taxon>
        <taxon>Pacificimonas</taxon>
    </lineage>
</organism>
<dbReference type="InterPro" id="IPR017937">
    <property type="entry name" value="Thioredoxin_CS"/>
</dbReference>
<dbReference type="EMBL" id="NFZT01000001">
    <property type="protein sequence ID" value="OWV32763.1"/>
    <property type="molecule type" value="Genomic_DNA"/>
</dbReference>
<keyword evidence="7" id="KW-1185">Reference proteome</keyword>
<comment type="caution">
    <text evidence="6">The sequence shown here is derived from an EMBL/GenBank/DDBJ whole genome shotgun (WGS) entry which is preliminary data.</text>
</comment>
<dbReference type="PANTHER" id="PTHR13887:SF14">
    <property type="entry name" value="DISULFIDE BOND FORMATION PROTEIN D"/>
    <property type="match status" value="1"/>
</dbReference>
<dbReference type="PANTHER" id="PTHR13887">
    <property type="entry name" value="GLUTATHIONE S-TRANSFERASE KAPPA"/>
    <property type="match status" value="1"/>
</dbReference>
<keyword evidence="3" id="KW-1015">Disulfide bond</keyword>
<evidence type="ECO:0000256" key="2">
    <source>
        <dbReference type="ARBA" id="ARBA00023002"/>
    </source>
</evidence>
<sequence>MNRIASAALVIALAALALAGYAVLRGPRPVGAADTIAASPTGEAVRAYLLAHPEVIPEAMDVLRGRQATQMIEANRTVIETPYESAWAGNADGDVTLVEFFDFNCPYCRRSHETVKSLLQDDPDLKIVWRQLPVLGPDSERAAYAAILAAEQGKYTAFHDALFAREGRADEAAIRAAATEAGVDLAGVDLGAPSPQAARLFQRNRQLSEALGISGTPAYIVGDTLVQGAVPEKNLRAVIAAARRDG</sequence>
<evidence type="ECO:0000256" key="1">
    <source>
        <dbReference type="ARBA" id="ARBA00022729"/>
    </source>
</evidence>
<dbReference type="InterPro" id="IPR013766">
    <property type="entry name" value="Thioredoxin_domain"/>
</dbReference>
<dbReference type="InterPro" id="IPR036249">
    <property type="entry name" value="Thioredoxin-like_sf"/>
</dbReference>
<evidence type="ECO:0000259" key="5">
    <source>
        <dbReference type="PROSITE" id="PS51352"/>
    </source>
</evidence>
<evidence type="ECO:0000256" key="4">
    <source>
        <dbReference type="ARBA" id="ARBA00023284"/>
    </source>
</evidence>
<dbReference type="InterPro" id="IPR041205">
    <property type="entry name" value="ScsC_N"/>
</dbReference>
<feature type="domain" description="Thioredoxin" evidence="5">
    <location>
        <begin position="62"/>
        <end position="244"/>
    </location>
</feature>
<dbReference type="GO" id="GO:0015036">
    <property type="term" value="F:disulfide oxidoreductase activity"/>
    <property type="evidence" value="ECO:0007669"/>
    <property type="project" value="UniProtKB-ARBA"/>
</dbReference>
<dbReference type="Pfam" id="PF18312">
    <property type="entry name" value="ScsC_N"/>
    <property type="match status" value="1"/>
</dbReference>
<dbReference type="Proteomes" id="UP000198462">
    <property type="component" value="Unassembled WGS sequence"/>
</dbReference>
<dbReference type="PROSITE" id="PS00194">
    <property type="entry name" value="THIOREDOXIN_1"/>
    <property type="match status" value="1"/>
</dbReference>
<accession>A0A219B3Q3</accession>
<dbReference type="SUPFAM" id="SSF52833">
    <property type="entry name" value="Thioredoxin-like"/>
    <property type="match status" value="1"/>
</dbReference>
<evidence type="ECO:0000313" key="6">
    <source>
        <dbReference type="EMBL" id="OWV32763.1"/>
    </source>
</evidence>
<dbReference type="Gene3D" id="3.40.30.10">
    <property type="entry name" value="Glutaredoxin"/>
    <property type="match status" value="1"/>
</dbReference>
<dbReference type="CDD" id="cd03023">
    <property type="entry name" value="DsbA_Com1_like"/>
    <property type="match status" value="1"/>
</dbReference>
<dbReference type="PROSITE" id="PS51352">
    <property type="entry name" value="THIOREDOXIN_2"/>
    <property type="match status" value="1"/>
</dbReference>
<dbReference type="OrthoDB" id="9780147at2"/>
<reference evidence="7" key="1">
    <citation type="submission" date="2017-05" db="EMBL/GenBank/DDBJ databases">
        <authorList>
            <person name="Lin X."/>
        </authorList>
    </citation>
    <scope>NUCLEOTIDE SEQUENCE [LARGE SCALE GENOMIC DNA]</scope>
    <source>
        <strain evidence="7">JLT2012</strain>
    </source>
</reference>